<accession>A0A1W2W876</accession>
<keyword evidence="8" id="KW-0963">Cytoplasm</keyword>
<dbReference type="InParanoid" id="H2Y0D5"/>
<comment type="pathway">
    <text evidence="4">Purine metabolism; AMP biosynthesis via salvage pathway; AMP from adenine: step 1/1.</text>
</comment>
<comment type="similarity">
    <text evidence="5">Belongs to the purine/pyrimidine phosphoribosyltransferase family.</text>
</comment>
<evidence type="ECO:0000256" key="9">
    <source>
        <dbReference type="ARBA" id="ARBA00022676"/>
    </source>
</evidence>
<evidence type="ECO:0000256" key="1">
    <source>
        <dbReference type="ARBA" id="ARBA00000868"/>
    </source>
</evidence>
<dbReference type="GO" id="GO:0006166">
    <property type="term" value="P:purine ribonucleoside salvage"/>
    <property type="evidence" value="ECO:0007669"/>
    <property type="project" value="UniProtKB-KW"/>
</dbReference>
<dbReference type="OMA" id="QAYDLEY"/>
<evidence type="ECO:0000256" key="10">
    <source>
        <dbReference type="ARBA" id="ARBA00022679"/>
    </source>
</evidence>
<comment type="function">
    <text evidence="2">Catalyzes a salvage reaction resulting in the formation of AMP, that is energically less costly than de novo synthesis.</text>
</comment>
<dbReference type="GO" id="GO:0016208">
    <property type="term" value="F:AMP binding"/>
    <property type="evidence" value="ECO:0000318"/>
    <property type="project" value="GO_Central"/>
</dbReference>
<keyword evidence="10" id="KW-0808">Transferase</keyword>
<keyword evidence="14" id="KW-1185">Reference proteome</keyword>
<dbReference type="EMBL" id="EAAA01001233">
    <property type="status" value="NOT_ANNOTATED_CDS"/>
    <property type="molecule type" value="Genomic_DNA"/>
</dbReference>
<organism evidence="13 14">
    <name type="scientific">Ciona intestinalis</name>
    <name type="common">Transparent sea squirt</name>
    <name type="synonym">Ascidia intestinalis</name>
    <dbReference type="NCBI Taxonomy" id="7719"/>
    <lineage>
        <taxon>Eukaryota</taxon>
        <taxon>Metazoa</taxon>
        <taxon>Chordata</taxon>
        <taxon>Tunicata</taxon>
        <taxon>Ascidiacea</taxon>
        <taxon>Phlebobranchia</taxon>
        <taxon>Cionidae</taxon>
        <taxon>Ciona</taxon>
    </lineage>
</organism>
<reference evidence="14" key="1">
    <citation type="journal article" date="2002" name="Science">
        <title>The draft genome of Ciona intestinalis: insights into chordate and vertebrate origins.</title>
        <authorList>
            <person name="Dehal P."/>
            <person name="Satou Y."/>
            <person name="Campbell R.K."/>
            <person name="Chapman J."/>
            <person name="Degnan B."/>
            <person name="De Tomaso A."/>
            <person name="Davidson B."/>
            <person name="Di Gregorio A."/>
            <person name="Gelpke M."/>
            <person name="Goodstein D.M."/>
            <person name="Harafuji N."/>
            <person name="Hastings K.E."/>
            <person name="Ho I."/>
            <person name="Hotta K."/>
            <person name="Huang W."/>
            <person name="Kawashima T."/>
            <person name="Lemaire P."/>
            <person name="Martinez D."/>
            <person name="Meinertzhagen I.A."/>
            <person name="Necula S."/>
            <person name="Nonaka M."/>
            <person name="Putnam N."/>
            <person name="Rash S."/>
            <person name="Saiga H."/>
            <person name="Satake M."/>
            <person name="Terry A."/>
            <person name="Yamada L."/>
            <person name="Wang H.G."/>
            <person name="Awazu S."/>
            <person name="Azumi K."/>
            <person name="Boore J."/>
            <person name="Branno M."/>
            <person name="Chin-Bow S."/>
            <person name="DeSantis R."/>
            <person name="Doyle S."/>
            <person name="Francino P."/>
            <person name="Keys D.N."/>
            <person name="Haga S."/>
            <person name="Hayashi H."/>
            <person name="Hino K."/>
            <person name="Imai K.S."/>
            <person name="Inaba K."/>
            <person name="Kano S."/>
            <person name="Kobayashi K."/>
            <person name="Kobayashi M."/>
            <person name="Lee B.I."/>
            <person name="Makabe K.W."/>
            <person name="Manohar C."/>
            <person name="Matassi G."/>
            <person name="Medina M."/>
            <person name="Mochizuki Y."/>
            <person name="Mount S."/>
            <person name="Morishita T."/>
            <person name="Miura S."/>
            <person name="Nakayama A."/>
            <person name="Nishizaka S."/>
            <person name="Nomoto H."/>
            <person name="Ohta F."/>
            <person name="Oishi K."/>
            <person name="Rigoutsos I."/>
            <person name="Sano M."/>
            <person name="Sasaki A."/>
            <person name="Sasakura Y."/>
            <person name="Shoguchi E."/>
            <person name="Shin-i T."/>
            <person name="Spagnuolo A."/>
            <person name="Stainier D."/>
            <person name="Suzuki M.M."/>
            <person name="Tassy O."/>
            <person name="Takatori N."/>
            <person name="Tokuoka M."/>
            <person name="Yagi K."/>
            <person name="Yoshizaki F."/>
            <person name="Wada S."/>
            <person name="Zhang C."/>
            <person name="Hyatt P.D."/>
            <person name="Larimer F."/>
            <person name="Detter C."/>
            <person name="Doggett N."/>
            <person name="Glavina T."/>
            <person name="Hawkins T."/>
            <person name="Richardson P."/>
            <person name="Lucas S."/>
            <person name="Kohara Y."/>
            <person name="Levine M."/>
            <person name="Satoh N."/>
            <person name="Rokhsar D.S."/>
        </authorList>
    </citation>
    <scope>NUCLEOTIDE SEQUENCE [LARGE SCALE GENOMIC DNA]</scope>
</reference>
<dbReference type="InterPro" id="IPR005764">
    <property type="entry name" value="Ade_phspho_trans"/>
</dbReference>
<accession>H2Y0D5</accession>
<dbReference type="Gene3D" id="3.40.50.2020">
    <property type="match status" value="1"/>
</dbReference>
<keyword evidence="11" id="KW-0660">Purine salvage</keyword>
<evidence type="ECO:0000313" key="13">
    <source>
        <dbReference type="Ensembl" id="ENSCINP00000035369.1"/>
    </source>
</evidence>
<evidence type="ECO:0000259" key="12">
    <source>
        <dbReference type="Pfam" id="PF00156"/>
    </source>
</evidence>
<reference evidence="13" key="3">
    <citation type="submission" date="2025-08" db="UniProtKB">
        <authorList>
            <consortium name="Ensembl"/>
        </authorList>
    </citation>
    <scope>IDENTIFICATION</scope>
</reference>
<dbReference type="GO" id="GO:0003999">
    <property type="term" value="F:adenine phosphoribosyltransferase activity"/>
    <property type="evidence" value="ECO:0000318"/>
    <property type="project" value="GO_Central"/>
</dbReference>
<evidence type="ECO:0000256" key="5">
    <source>
        <dbReference type="ARBA" id="ARBA00008391"/>
    </source>
</evidence>
<proteinExistence type="inferred from homology"/>
<dbReference type="GO" id="GO:0044209">
    <property type="term" value="P:AMP salvage"/>
    <property type="evidence" value="ECO:0000318"/>
    <property type="project" value="GO_Central"/>
</dbReference>
<evidence type="ECO:0000256" key="11">
    <source>
        <dbReference type="ARBA" id="ARBA00022726"/>
    </source>
</evidence>
<comment type="subcellular location">
    <subcellularLocation>
        <location evidence="3">Cytoplasm</location>
    </subcellularLocation>
</comment>
<dbReference type="NCBIfam" id="TIGR01090">
    <property type="entry name" value="apt"/>
    <property type="match status" value="1"/>
</dbReference>
<dbReference type="SUPFAM" id="SSF53271">
    <property type="entry name" value="PRTase-like"/>
    <property type="match status" value="1"/>
</dbReference>
<gene>
    <name evidence="13" type="primary">LOC100186031</name>
</gene>
<dbReference type="Proteomes" id="UP000008144">
    <property type="component" value="Chromosome 14"/>
</dbReference>
<dbReference type="InterPro" id="IPR050054">
    <property type="entry name" value="UPRTase/APRTase"/>
</dbReference>
<sequence>MAKPDPRIEAIKARIQDFPDFPKPGILFRDIFPLFQHPSLCHDVVNVFYEHFVSKYPSTKVDAVLGLDARGFLFAPLLAEKFRANFVAVRKKGKLPGKVVSCDYTLEYGSAEVEIQNHAVSDGQNVIIVDDLLATGGTMNAACLLAKKLKLNIIQCQCVIALTGLNGEKKLPAGIDFYSIVQYEF</sequence>
<dbReference type="GO" id="GO:0006168">
    <property type="term" value="P:adenine salvage"/>
    <property type="evidence" value="ECO:0000318"/>
    <property type="project" value="GO_Central"/>
</dbReference>
<dbReference type="GeneID" id="100186031"/>
<dbReference type="GO" id="GO:0002055">
    <property type="term" value="F:adenine binding"/>
    <property type="evidence" value="ECO:0000318"/>
    <property type="project" value="GO_Central"/>
</dbReference>
<dbReference type="InterPro" id="IPR029057">
    <property type="entry name" value="PRTase-like"/>
</dbReference>
<reference evidence="13" key="2">
    <citation type="journal article" date="2008" name="Genome Biol.">
        <title>Improved genome assembly and evidence-based global gene model set for the chordate Ciona intestinalis: new insight into intron and operon populations.</title>
        <authorList>
            <person name="Satou Y."/>
            <person name="Mineta K."/>
            <person name="Ogasawara M."/>
            <person name="Sasakura Y."/>
            <person name="Shoguchi E."/>
            <person name="Ueno K."/>
            <person name="Yamada L."/>
            <person name="Matsumoto J."/>
            <person name="Wasserscheid J."/>
            <person name="Dewar K."/>
            <person name="Wiley G.B."/>
            <person name="Macmil S.L."/>
            <person name="Roe B.A."/>
            <person name="Zeller R.W."/>
            <person name="Hastings K.E."/>
            <person name="Lemaire P."/>
            <person name="Lindquist E."/>
            <person name="Endo T."/>
            <person name="Hotta K."/>
            <person name="Inaba K."/>
        </authorList>
    </citation>
    <scope>NUCLEOTIDE SEQUENCE [LARGE SCALE GENOMIC DNA]</scope>
    <source>
        <strain evidence="13">wild type</strain>
    </source>
</reference>
<dbReference type="EC" id="2.4.2.7" evidence="6"/>
<protein>
    <recommendedName>
        <fullName evidence="7">Adenine phosphoribosyltransferase</fullName>
        <ecNumber evidence="6">2.4.2.7</ecNumber>
    </recommendedName>
</protein>
<dbReference type="InterPro" id="IPR000836">
    <property type="entry name" value="PRTase_dom"/>
</dbReference>
<keyword evidence="9" id="KW-0328">Glycosyltransferase</keyword>
<evidence type="ECO:0000256" key="8">
    <source>
        <dbReference type="ARBA" id="ARBA00022490"/>
    </source>
</evidence>
<evidence type="ECO:0000256" key="3">
    <source>
        <dbReference type="ARBA" id="ARBA00004496"/>
    </source>
</evidence>
<dbReference type="CDD" id="cd06223">
    <property type="entry name" value="PRTases_typeI"/>
    <property type="match status" value="1"/>
</dbReference>
<dbReference type="PANTHER" id="PTHR32315:SF3">
    <property type="entry name" value="ADENINE PHOSPHORIBOSYLTRANSFERASE"/>
    <property type="match status" value="1"/>
</dbReference>
<dbReference type="PANTHER" id="PTHR32315">
    <property type="entry name" value="ADENINE PHOSPHORIBOSYLTRANSFERASE"/>
    <property type="match status" value="1"/>
</dbReference>
<dbReference type="Ensembl" id="ENSCINT00000034775.1">
    <property type="protein sequence ID" value="ENSCINP00000035369.1"/>
    <property type="gene ID" value="ENSCING00000018906.1"/>
</dbReference>
<name>H2Y0D5_CIOIN</name>
<dbReference type="NCBIfam" id="NF002636">
    <property type="entry name" value="PRK02304.1-5"/>
    <property type="match status" value="1"/>
</dbReference>
<feature type="domain" description="Phosphoribosyltransferase" evidence="12">
    <location>
        <begin position="57"/>
        <end position="161"/>
    </location>
</feature>
<evidence type="ECO:0000313" key="14">
    <source>
        <dbReference type="Proteomes" id="UP000008144"/>
    </source>
</evidence>
<reference evidence="13" key="4">
    <citation type="submission" date="2025-09" db="UniProtKB">
        <authorList>
            <consortium name="Ensembl"/>
        </authorList>
    </citation>
    <scope>IDENTIFICATION</scope>
</reference>
<evidence type="ECO:0000256" key="6">
    <source>
        <dbReference type="ARBA" id="ARBA00011893"/>
    </source>
</evidence>
<dbReference type="KEGG" id="cin:100186031"/>
<dbReference type="UniPathway" id="UPA00588">
    <property type="reaction ID" value="UER00646"/>
</dbReference>
<dbReference type="FunCoup" id="H2Y0D5">
    <property type="interactions" value="347"/>
</dbReference>
<dbReference type="Pfam" id="PF00156">
    <property type="entry name" value="Pribosyltran"/>
    <property type="match status" value="1"/>
</dbReference>
<dbReference type="OrthoDB" id="363185at2759"/>
<dbReference type="HAMAP" id="MF_00004">
    <property type="entry name" value="Aden_phosphoribosyltr"/>
    <property type="match status" value="1"/>
</dbReference>
<dbReference type="FunFam" id="3.40.50.2020:FF:000021">
    <property type="entry name" value="Adenine phosphoribosyltransferase"/>
    <property type="match status" value="1"/>
</dbReference>
<evidence type="ECO:0000256" key="2">
    <source>
        <dbReference type="ARBA" id="ARBA00003968"/>
    </source>
</evidence>
<dbReference type="STRING" id="7719.ENSCINP00000035369"/>
<dbReference type="GeneTree" id="ENSGT00390000017259"/>
<evidence type="ECO:0000256" key="7">
    <source>
        <dbReference type="ARBA" id="ARBA00017366"/>
    </source>
</evidence>
<dbReference type="NCBIfam" id="NF002634">
    <property type="entry name" value="PRK02304.1-3"/>
    <property type="match status" value="1"/>
</dbReference>
<dbReference type="GO" id="GO:0005737">
    <property type="term" value="C:cytoplasm"/>
    <property type="evidence" value="ECO:0000318"/>
    <property type="project" value="GO_Central"/>
</dbReference>
<evidence type="ECO:0000256" key="4">
    <source>
        <dbReference type="ARBA" id="ARBA00004659"/>
    </source>
</evidence>
<comment type="catalytic activity">
    <reaction evidence="1">
        <text>AMP + diphosphate = 5-phospho-alpha-D-ribose 1-diphosphate + adenine</text>
        <dbReference type="Rhea" id="RHEA:16609"/>
        <dbReference type="ChEBI" id="CHEBI:16708"/>
        <dbReference type="ChEBI" id="CHEBI:33019"/>
        <dbReference type="ChEBI" id="CHEBI:58017"/>
        <dbReference type="ChEBI" id="CHEBI:456215"/>
        <dbReference type="EC" id="2.4.2.7"/>
    </reaction>
</comment>
<dbReference type="HOGENOM" id="CLU_063339_3_2_1"/>
<dbReference type="RefSeq" id="XP_002121449.1">
    <property type="nucleotide sequence ID" value="XM_002121413.5"/>
</dbReference>
<dbReference type="AlphaFoldDB" id="H2Y0D5"/>